<accession>A0A382JJH9</accession>
<gene>
    <name evidence="1" type="ORF">METZ01_LOCUS265144</name>
</gene>
<organism evidence="1">
    <name type="scientific">marine metagenome</name>
    <dbReference type="NCBI Taxonomy" id="408172"/>
    <lineage>
        <taxon>unclassified sequences</taxon>
        <taxon>metagenomes</taxon>
        <taxon>ecological metagenomes</taxon>
    </lineage>
</organism>
<feature type="non-terminal residue" evidence="1">
    <location>
        <position position="23"/>
    </location>
</feature>
<reference evidence="1" key="1">
    <citation type="submission" date="2018-05" db="EMBL/GenBank/DDBJ databases">
        <authorList>
            <person name="Lanie J.A."/>
            <person name="Ng W.-L."/>
            <person name="Kazmierczak K.M."/>
            <person name="Andrzejewski T.M."/>
            <person name="Davidsen T.M."/>
            <person name="Wayne K.J."/>
            <person name="Tettelin H."/>
            <person name="Glass J.I."/>
            <person name="Rusch D."/>
            <person name="Podicherti R."/>
            <person name="Tsui H.-C.T."/>
            <person name="Winkler M.E."/>
        </authorList>
    </citation>
    <scope>NUCLEOTIDE SEQUENCE</scope>
</reference>
<dbReference type="AlphaFoldDB" id="A0A382JJH9"/>
<proteinExistence type="predicted"/>
<sequence>MVWQCVLVSFELLDDLEMARTGP</sequence>
<name>A0A382JJH9_9ZZZZ</name>
<dbReference type="EMBL" id="UINC01074769">
    <property type="protein sequence ID" value="SVC12290.1"/>
    <property type="molecule type" value="Genomic_DNA"/>
</dbReference>
<protein>
    <submittedName>
        <fullName evidence="1">Uncharacterized protein</fullName>
    </submittedName>
</protein>
<evidence type="ECO:0000313" key="1">
    <source>
        <dbReference type="EMBL" id="SVC12290.1"/>
    </source>
</evidence>